<dbReference type="EMBL" id="CAJVCH010279635">
    <property type="protein sequence ID" value="CAG7734960.1"/>
    <property type="molecule type" value="Genomic_DNA"/>
</dbReference>
<gene>
    <name evidence="1" type="ORF">AFUS01_LOCUS23318</name>
</gene>
<evidence type="ECO:0000313" key="2">
    <source>
        <dbReference type="Proteomes" id="UP000708208"/>
    </source>
</evidence>
<dbReference type="Proteomes" id="UP000708208">
    <property type="component" value="Unassembled WGS sequence"/>
</dbReference>
<accession>A0A8J2P7M9</accession>
<reference evidence="1" key="1">
    <citation type="submission" date="2021-06" db="EMBL/GenBank/DDBJ databases">
        <authorList>
            <person name="Hodson N. C."/>
            <person name="Mongue J. A."/>
            <person name="Jaron S. K."/>
        </authorList>
    </citation>
    <scope>NUCLEOTIDE SEQUENCE</scope>
</reference>
<keyword evidence="2" id="KW-1185">Reference proteome</keyword>
<sequence>YFRKNLRKTPYATSNLNENADKLTTAFFDVHEMKKDLLNLTQIADQGLTKPAHFNTRRDDKRSSRIGFEINYVHIENLSVHQHCQKLKLKNIIHAFQLRAKISHKETTPGSGVFDVSVFEQSNGISTLLRSQIL</sequence>
<name>A0A8J2P7M9_9HEXA</name>
<evidence type="ECO:0000313" key="1">
    <source>
        <dbReference type="EMBL" id="CAG7734960.1"/>
    </source>
</evidence>
<proteinExistence type="predicted"/>
<dbReference type="AlphaFoldDB" id="A0A8J2P7M9"/>
<comment type="caution">
    <text evidence="1">The sequence shown here is derived from an EMBL/GenBank/DDBJ whole genome shotgun (WGS) entry which is preliminary data.</text>
</comment>
<feature type="non-terminal residue" evidence="1">
    <location>
        <position position="1"/>
    </location>
</feature>
<organism evidence="1 2">
    <name type="scientific">Allacma fusca</name>
    <dbReference type="NCBI Taxonomy" id="39272"/>
    <lineage>
        <taxon>Eukaryota</taxon>
        <taxon>Metazoa</taxon>
        <taxon>Ecdysozoa</taxon>
        <taxon>Arthropoda</taxon>
        <taxon>Hexapoda</taxon>
        <taxon>Collembola</taxon>
        <taxon>Symphypleona</taxon>
        <taxon>Sminthuridae</taxon>
        <taxon>Allacma</taxon>
    </lineage>
</organism>
<protein>
    <submittedName>
        <fullName evidence="1">Uncharacterized protein</fullName>
    </submittedName>
</protein>